<organism evidence="6 7">
    <name type="scientific">Amycolatopsis ultiminotia</name>
    <dbReference type="NCBI Taxonomy" id="543629"/>
    <lineage>
        <taxon>Bacteria</taxon>
        <taxon>Bacillati</taxon>
        <taxon>Actinomycetota</taxon>
        <taxon>Actinomycetes</taxon>
        <taxon>Pseudonocardiales</taxon>
        <taxon>Pseudonocardiaceae</taxon>
        <taxon>Amycolatopsis</taxon>
    </lineage>
</organism>
<dbReference type="PANTHER" id="PTHR30055:SF234">
    <property type="entry name" value="HTH-TYPE TRANSCRIPTIONAL REGULATOR BETI"/>
    <property type="match status" value="1"/>
</dbReference>
<protein>
    <submittedName>
        <fullName evidence="6">TetR/AcrR family transcriptional regulator</fullName>
    </submittedName>
</protein>
<evidence type="ECO:0000259" key="5">
    <source>
        <dbReference type="PROSITE" id="PS50977"/>
    </source>
</evidence>
<evidence type="ECO:0000313" key="6">
    <source>
        <dbReference type="EMBL" id="GAA3533701.1"/>
    </source>
</evidence>
<dbReference type="InterPro" id="IPR009057">
    <property type="entry name" value="Homeodomain-like_sf"/>
</dbReference>
<dbReference type="SUPFAM" id="SSF46689">
    <property type="entry name" value="Homeodomain-like"/>
    <property type="match status" value="1"/>
</dbReference>
<evidence type="ECO:0000256" key="1">
    <source>
        <dbReference type="ARBA" id="ARBA00023015"/>
    </source>
</evidence>
<evidence type="ECO:0000256" key="2">
    <source>
        <dbReference type="ARBA" id="ARBA00023125"/>
    </source>
</evidence>
<dbReference type="PRINTS" id="PR00455">
    <property type="entry name" value="HTHTETR"/>
</dbReference>
<gene>
    <name evidence="6" type="ORF">GCM10022222_16300</name>
</gene>
<dbReference type="InterPro" id="IPR050109">
    <property type="entry name" value="HTH-type_TetR-like_transc_reg"/>
</dbReference>
<dbReference type="Pfam" id="PF00440">
    <property type="entry name" value="TetR_N"/>
    <property type="match status" value="1"/>
</dbReference>
<evidence type="ECO:0000256" key="3">
    <source>
        <dbReference type="ARBA" id="ARBA00023163"/>
    </source>
</evidence>
<feature type="DNA-binding region" description="H-T-H motif" evidence="4">
    <location>
        <begin position="40"/>
        <end position="59"/>
    </location>
</feature>
<dbReference type="Gene3D" id="1.10.357.10">
    <property type="entry name" value="Tetracycline Repressor, domain 2"/>
    <property type="match status" value="1"/>
</dbReference>
<feature type="domain" description="HTH tetR-type" evidence="5">
    <location>
        <begin position="17"/>
        <end position="77"/>
    </location>
</feature>
<proteinExistence type="predicted"/>
<keyword evidence="1" id="KW-0805">Transcription regulation</keyword>
<dbReference type="Proteomes" id="UP001500689">
    <property type="component" value="Unassembled WGS sequence"/>
</dbReference>
<accession>A0ABP6VDE0</accession>
<keyword evidence="2 4" id="KW-0238">DNA-binding</keyword>
<name>A0ABP6VDE0_9PSEU</name>
<keyword evidence="7" id="KW-1185">Reference proteome</keyword>
<evidence type="ECO:0000256" key="4">
    <source>
        <dbReference type="PROSITE-ProRule" id="PRU00335"/>
    </source>
</evidence>
<dbReference type="PROSITE" id="PS50977">
    <property type="entry name" value="HTH_TETR_2"/>
    <property type="match status" value="1"/>
</dbReference>
<dbReference type="InterPro" id="IPR001647">
    <property type="entry name" value="HTH_TetR"/>
</dbReference>
<evidence type="ECO:0000313" key="7">
    <source>
        <dbReference type="Proteomes" id="UP001500689"/>
    </source>
</evidence>
<dbReference type="PANTHER" id="PTHR30055">
    <property type="entry name" value="HTH-TYPE TRANSCRIPTIONAL REGULATOR RUTR"/>
    <property type="match status" value="1"/>
</dbReference>
<dbReference type="EMBL" id="BAAAZN010000003">
    <property type="protein sequence ID" value="GAA3533701.1"/>
    <property type="molecule type" value="Genomic_DNA"/>
</dbReference>
<keyword evidence="3" id="KW-0804">Transcription</keyword>
<sequence>MRMVTAETVDGQTRRRLATRERLYEAAVALITERGYETTTIDEIAARAGTSRRTSFNHFPTKSDITLEWARRRRALAADAAKAASPRGDVLERLRAYFGELASITEDRPTETREMLFGYLRACGPVLHPSPMSEELAAWLGDADLPGTGGESRLTVAGELLYDVYLGALWRWMRDPDPRPGAFTAELDAAVDVALGGIAASIGAGH</sequence>
<reference evidence="7" key="1">
    <citation type="journal article" date="2019" name="Int. J. Syst. Evol. Microbiol.">
        <title>The Global Catalogue of Microorganisms (GCM) 10K type strain sequencing project: providing services to taxonomists for standard genome sequencing and annotation.</title>
        <authorList>
            <consortium name="The Broad Institute Genomics Platform"/>
            <consortium name="The Broad Institute Genome Sequencing Center for Infectious Disease"/>
            <person name="Wu L."/>
            <person name="Ma J."/>
        </authorList>
    </citation>
    <scope>NUCLEOTIDE SEQUENCE [LARGE SCALE GENOMIC DNA]</scope>
    <source>
        <strain evidence="7">JCM 16898</strain>
    </source>
</reference>
<comment type="caution">
    <text evidence="6">The sequence shown here is derived from an EMBL/GenBank/DDBJ whole genome shotgun (WGS) entry which is preliminary data.</text>
</comment>